<name>A0A3M9XLL2_9HYPH</name>
<evidence type="ECO:0000256" key="1">
    <source>
        <dbReference type="SAM" id="MobiDB-lite"/>
    </source>
</evidence>
<dbReference type="OrthoDB" id="8455470at2"/>
<gene>
    <name evidence="3" type="ORF">D1O30_05500</name>
</gene>
<feature type="transmembrane region" description="Helical" evidence="2">
    <location>
        <begin position="40"/>
        <end position="58"/>
    </location>
</feature>
<feature type="compositionally biased region" description="Low complexity" evidence="1">
    <location>
        <begin position="104"/>
        <end position="118"/>
    </location>
</feature>
<evidence type="ECO:0000313" key="4">
    <source>
        <dbReference type="Proteomes" id="UP000268623"/>
    </source>
</evidence>
<keyword evidence="2" id="KW-0812">Transmembrane</keyword>
<accession>A0A3M9XLL2</accession>
<keyword evidence="2" id="KW-1133">Transmembrane helix</keyword>
<evidence type="ECO:0000256" key="2">
    <source>
        <dbReference type="SAM" id="Phobius"/>
    </source>
</evidence>
<comment type="caution">
    <text evidence="3">The sequence shown here is derived from an EMBL/GenBank/DDBJ whole genome shotgun (WGS) entry which is preliminary data.</text>
</comment>
<feature type="region of interest" description="Disordered" evidence="1">
    <location>
        <begin position="82"/>
        <end position="140"/>
    </location>
</feature>
<keyword evidence="2" id="KW-0472">Membrane</keyword>
<protein>
    <submittedName>
        <fullName evidence="3">Uncharacterized protein</fullName>
    </submittedName>
</protein>
<dbReference type="RefSeq" id="WP_123175113.1">
    <property type="nucleotide sequence ID" value="NZ_QWDD01000001.1"/>
</dbReference>
<evidence type="ECO:0000313" key="3">
    <source>
        <dbReference type="EMBL" id="RNJ49133.1"/>
    </source>
</evidence>
<organism evidence="3 4">
    <name type="scientific">Methylocystis hirsuta</name>
    <dbReference type="NCBI Taxonomy" id="369798"/>
    <lineage>
        <taxon>Bacteria</taxon>
        <taxon>Pseudomonadati</taxon>
        <taxon>Pseudomonadota</taxon>
        <taxon>Alphaproteobacteria</taxon>
        <taxon>Hyphomicrobiales</taxon>
        <taxon>Methylocystaceae</taxon>
        <taxon>Methylocystis</taxon>
    </lineage>
</organism>
<dbReference type="AlphaFoldDB" id="A0A3M9XLL2"/>
<proteinExistence type="predicted"/>
<keyword evidence="4" id="KW-1185">Reference proteome</keyword>
<sequence>MRRDAEGMTVRHCEQSEAIQRFEAAPGLLRRYAPRNDARIFSTVFFASSLLLAAPALAAPRSIDDCEAIKEADAYNRCLASFGPTRGERGATYPGVASEGGHSGKASGRSASRPASRSGRAELSRGRGGRVRMEFTPGRR</sequence>
<dbReference type="EMBL" id="QWDD01000001">
    <property type="protein sequence ID" value="RNJ49133.1"/>
    <property type="molecule type" value="Genomic_DNA"/>
</dbReference>
<reference evidence="3 4" key="1">
    <citation type="submission" date="2018-08" db="EMBL/GenBank/DDBJ databases">
        <title>Genome sequence of Methylocystis hirsuta CSC1, a methanotroph able to accumulate PHAs.</title>
        <authorList>
            <person name="Bordel S."/>
            <person name="Rodriguez E."/>
            <person name="Gancedo J."/>
            <person name="Munoz R."/>
        </authorList>
    </citation>
    <scope>NUCLEOTIDE SEQUENCE [LARGE SCALE GENOMIC DNA]</scope>
    <source>
        <strain evidence="3 4">CSC1</strain>
    </source>
</reference>
<dbReference type="Proteomes" id="UP000268623">
    <property type="component" value="Unassembled WGS sequence"/>
</dbReference>